<dbReference type="Pfam" id="PF17147">
    <property type="entry name" value="PFOR_II"/>
    <property type="match status" value="1"/>
</dbReference>
<gene>
    <name evidence="2" type="ORF">D2962_02365</name>
</gene>
<keyword evidence="3" id="KW-1185">Reference proteome</keyword>
<dbReference type="KEGG" id="bacg:D2962_02365"/>
<dbReference type="InterPro" id="IPR009014">
    <property type="entry name" value="Transketo_C/PFOR_II"/>
</dbReference>
<accession>A0A3G2R2A8</accession>
<proteinExistence type="predicted"/>
<reference evidence="2 3" key="1">
    <citation type="submission" date="2018-10" db="EMBL/GenBank/DDBJ databases">
        <authorList>
            <person name="Zhang X."/>
        </authorList>
    </citation>
    <scope>NUCLEOTIDE SEQUENCE [LARGE SCALE GENOMIC DNA]</scope>
    <source>
        <strain evidence="2 3">SK-G1</strain>
    </source>
</reference>
<sequence length="74" mass="8419">MFINLSAREYEKLTGHWHGGLFDVYRTEKTEFFLLSMGSMASEMELAVDILRDKGIPAAGLRLRVFRPFPAEGP</sequence>
<name>A0A3G2R2A8_9FIRM</name>
<evidence type="ECO:0000259" key="1">
    <source>
        <dbReference type="Pfam" id="PF17147"/>
    </source>
</evidence>
<evidence type="ECO:0000313" key="3">
    <source>
        <dbReference type="Proteomes" id="UP000280960"/>
    </source>
</evidence>
<dbReference type="Gene3D" id="3.40.50.920">
    <property type="match status" value="1"/>
</dbReference>
<evidence type="ECO:0000313" key="2">
    <source>
        <dbReference type="EMBL" id="AYO29603.1"/>
    </source>
</evidence>
<dbReference type="EMBL" id="CP033169">
    <property type="protein sequence ID" value="AYO29603.1"/>
    <property type="molecule type" value="Genomic_DNA"/>
</dbReference>
<dbReference type="SUPFAM" id="SSF52922">
    <property type="entry name" value="TK C-terminal domain-like"/>
    <property type="match status" value="1"/>
</dbReference>
<feature type="domain" description="Pyruvate:ferredoxin oxidoreductase core" evidence="1">
    <location>
        <begin position="31"/>
        <end position="72"/>
    </location>
</feature>
<protein>
    <recommendedName>
        <fullName evidence="1">Pyruvate:ferredoxin oxidoreductase core domain-containing protein</fullName>
    </recommendedName>
</protein>
<dbReference type="Proteomes" id="UP000280960">
    <property type="component" value="Chromosome"/>
</dbReference>
<dbReference type="InterPro" id="IPR033412">
    <property type="entry name" value="PFOR_II"/>
</dbReference>
<dbReference type="AlphaFoldDB" id="A0A3G2R2A8"/>
<organism evidence="2 3">
    <name type="scientific">Biomaibacter acetigenes</name>
    <dbReference type="NCBI Taxonomy" id="2316383"/>
    <lineage>
        <taxon>Bacteria</taxon>
        <taxon>Bacillati</taxon>
        <taxon>Bacillota</taxon>
        <taxon>Clostridia</taxon>
        <taxon>Thermosediminibacterales</taxon>
        <taxon>Tepidanaerobacteraceae</taxon>
        <taxon>Biomaibacter</taxon>
    </lineage>
</organism>